<dbReference type="CDD" id="cd00158">
    <property type="entry name" value="RHOD"/>
    <property type="match status" value="1"/>
</dbReference>
<sequence length="136" mass="14581">MIEFLQQNIVWAGLAAVSGGMLVWQTFRGGGSNISVAEATLLLNREDAVVVDVRETHEWSTGHIPNARHIALGQFGKRISELDKFKTRPVIIVCASGNRSSSACGALKRAGFEKVFNLSGGINAWTGANLPVTTKS</sequence>
<evidence type="ECO:0000313" key="2">
    <source>
        <dbReference type="EMBL" id="WIM05192.1"/>
    </source>
</evidence>
<dbReference type="Gene3D" id="3.40.250.10">
    <property type="entry name" value="Rhodanese-like domain"/>
    <property type="match status" value="1"/>
</dbReference>
<dbReference type="InterPro" id="IPR036873">
    <property type="entry name" value="Rhodanese-like_dom_sf"/>
</dbReference>
<feature type="domain" description="Rhodanese" evidence="1">
    <location>
        <begin position="44"/>
        <end position="134"/>
    </location>
</feature>
<dbReference type="Pfam" id="PF00581">
    <property type="entry name" value="Rhodanese"/>
    <property type="match status" value="1"/>
</dbReference>
<dbReference type="InterPro" id="IPR050229">
    <property type="entry name" value="GlpE_sulfurtransferase"/>
</dbReference>
<dbReference type="KEGG" id="npv:OHM77_10865"/>
<dbReference type="SUPFAM" id="SSF52821">
    <property type="entry name" value="Rhodanese/Cell cycle control phosphatase"/>
    <property type="match status" value="1"/>
</dbReference>
<evidence type="ECO:0000259" key="1">
    <source>
        <dbReference type="PROSITE" id="PS50206"/>
    </source>
</evidence>
<gene>
    <name evidence="2" type="ORF">OHM77_10865</name>
</gene>
<name>A0AA49FKP6_9PROT</name>
<dbReference type="InterPro" id="IPR001763">
    <property type="entry name" value="Rhodanese-like_dom"/>
</dbReference>
<dbReference type="PANTHER" id="PTHR43031">
    <property type="entry name" value="FAD-DEPENDENT OXIDOREDUCTASE"/>
    <property type="match status" value="1"/>
</dbReference>
<accession>A0AA49FKP6</accession>
<organism evidence="2">
    <name type="scientific">Candidatus Nitricoxidivorans perseverans</name>
    <dbReference type="NCBI Taxonomy" id="2975601"/>
    <lineage>
        <taxon>Bacteria</taxon>
        <taxon>Pseudomonadati</taxon>
        <taxon>Pseudomonadota</taxon>
        <taxon>Betaproteobacteria</taxon>
        <taxon>Nitrosomonadales</taxon>
        <taxon>Sterolibacteriaceae</taxon>
        <taxon>Candidatus Nitricoxidivorans</taxon>
    </lineage>
</organism>
<protein>
    <submittedName>
        <fullName evidence="2">Rhodanese-like domain-containing protein</fullName>
    </submittedName>
</protein>
<dbReference type="AlphaFoldDB" id="A0AA49FKP6"/>
<dbReference type="EMBL" id="CP107246">
    <property type="protein sequence ID" value="WIM05192.1"/>
    <property type="molecule type" value="Genomic_DNA"/>
</dbReference>
<dbReference type="Proteomes" id="UP001234916">
    <property type="component" value="Chromosome"/>
</dbReference>
<dbReference type="PANTHER" id="PTHR43031:SF18">
    <property type="entry name" value="RHODANESE-RELATED SULFURTRANSFERASES"/>
    <property type="match status" value="1"/>
</dbReference>
<proteinExistence type="predicted"/>
<dbReference type="PROSITE" id="PS50206">
    <property type="entry name" value="RHODANESE_3"/>
    <property type="match status" value="1"/>
</dbReference>
<dbReference type="SMART" id="SM00450">
    <property type="entry name" value="RHOD"/>
    <property type="match status" value="1"/>
</dbReference>
<reference evidence="2" key="1">
    <citation type="journal article" date="2023" name="Nat. Microbiol.">
        <title>Enrichment and characterization of a nitric oxide-reducing microbial community in a continuous bioreactor.</title>
        <authorList>
            <person name="Garrido-Amador P."/>
            <person name="Stortenbeker N."/>
            <person name="Wessels H.J.C.T."/>
            <person name="Speth D.R."/>
            <person name="Garcia-Heredia I."/>
            <person name="Kartal B."/>
        </authorList>
    </citation>
    <scope>NUCLEOTIDE SEQUENCE</scope>
    <source>
        <strain evidence="2">MAG1</strain>
    </source>
</reference>